<evidence type="ECO:0000256" key="1">
    <source>
        <dbReference type="SAM" id="Phobius"/>
    </source>
</evidence>
<dbReference type="KEGG" id="vhl:BME96_15455"/>
<feature type="transmembrane region" description="Helical" evidence="1">
    <location>
        <begin position="247"/>
        <end position="267"/>
    </location>
</feature>
<feature type="transmembrane region" description="Helical" evidence="1">
    <location>
        <begin position="97"/>
        <end position="124"/>
    </location>
</feature>
<feature type="transmembrane region" description="Helical" evidence="1">
    <location>
        <begin position="370"/>
        <end position="393"/>
    </location>
</feature>
<organism evidence="3 4">
    <name type="scientific">Virgibacillus halodenitrificans</name>
    <name type="common">Bacillus halodenitrificans</name>
    <dbReference type="NCBI Taxonomy" id="1482"/>
    <lineage>
        <taxon>Bacteria</taxon>
        <taxon>Bacillati</taxon>
        <taxon>Bacillota</taxon>
        <taxon>Bacilli</taxon>
        <taxon>Bacillales</taxon>
        <taxon>Bacillaceae</taxon>
        <taxon>Virgibacillus</taxon>
    </lineage>
</organism>
<feature type="transmembrane region" description="Helical" evidence="1">
    <location>
        <begin position="326"/>
        <end position="350"/>
    </location>
</feature>
<reference evidence="3 4" key="1">
    <citation type="submission" date="2016-11" db="EMBL/GenBank/DDBJ databases">
        <title>Complete genome sequencing of Virgibacillus halodenitrificans PDB-F2.</title>
        <authorList>
            <person name="Sun Z."/>
            <person name="Zhou Y."/>
            <person name="Li H."/>
        </authorList>
    </citation>
    <scope>NUCLEOTIDE SEQUENCE [LARGE SCALE GENOMIC DNA]</scope>
    <source>
        <strain evidence="3 4">PDB-F2</strain>
    </source>
</reference>
<feature type="transmembrane region" description="Helical" evidence="1">
    <location>
        <begin position="220"/>
        <end position="241"/>
    </location>
</feature>
<feature type="domain" description="Nucleoside transporter/FeoB GTPase Gate" evidence="2">
    <location>
        <begin position="145"/>
        <end position="242"/>
    </location>
</feature>
<feature type="transmembrane region" description="Helical" evidence="1">
    <location>
        <begin position="25"/>
        <end position="44"/>
    </location>
</feature>
<feature type="transmembrane region" description="Helical" evidence="1">
    <location>
        <begin position="433"/>
        <end position="454"/>
    </location>
</feature>
<dbReference type="Proteomes" id="UP000182945">
    <property type="component" value="Chromosome"/>
</dbReference>
<dbReference type="AlphaFoldDB" id="A0AAC9J2I5"/>
<keyword evidence="1" id="KW-0472">Membrane</keyword>
<protein>
    <submittedName>
        <fullName evidence="3">Transporter gate domain protein</fullName>
    </submittedName>
</protein>
<feature type="transmembrane region" description="Helical" evidence="1">
    <location>
        <begin position="144"/>
        <end position="172"/>
    </location>
</feature>
<accession>A0AAC9J2I5</accession>
<dbReference type="RefSeq" id="WP_071649528.1">
    <property type="nucleotide sequence ID" value="NZ_CP017962.1"/>
</dbReference>
<keyword evidence="1" id="KW-1133">Transmembrane helix</keyword>
<feature type="transmembrane region" description="Helical" evidence="1">
    <location>
        <begin position="64"/>
        <end position="85"/>
    </location>
</feature>
<name>A0AAC9J2I5_VIRHA</name>
<sequence>MAMEMEEKKPIQLEQSGKGNIKPKFWLTFILGLLFFLGPIKANGTWTIPFDVLISTIRSSAQEVVSFYCMLIIVIAAGVTILAEFQKRGILQIKYDLSYFVTSPVFLFFRVLGAVFAILIYFSIGPEILRLPETGQLVFTTTIASVAVIVPIGAVFLTLFVAFGGLEFVGVLMRPFMRPLFKLPGRSALDAVASFVGSYSVGIYVTNKMYLQGRYSLREATIISTCFSTVSIGFFAVVASTLDLLPYFPILFIATFIVSAVATMVLIRIPPLSRIPDEYKGVPKPEALLEKRSIWKQAYEVGIKQAEDSGKVAVELKNGFVDGLKLAMVILPPILSIGLTAILLANYTPIFTWVGAPMEPFLRILGIPDAGLIAPATIIGLADMFLPALMVTGAALGAKFFIAVLSLSQILFFSAVIPLLLEVDIPIKLKDLLILFLLRTLISIPIIAIIMHLIF</sequence>
<evidence type="ECO:0000313" key="3">
    <source>
        <dbReference type="EMBL" id="APC49504.1"/>
    </source>
</evidence>
<keyword evidence="1" id="KW-0812">Transmembrane</keyword>
<evidence type="ECO:0000313" key="4">
    <source>
        <dbReference type="Proteomes" id="UP000182945"/>
    </source>
</evidence>
<proteinExistence type="predicted"/>
<dbReference type="InterPro" id="IPR011642">
    <property type="entry name" value="Gate_dom"/>
</dbReference>
<dbReference type="EMBL" id="CP017962">
    <property type="protein sequence ID" value="APC49504.1"/>
    <property type="molecule type" value="Genomic_DNA"/>
</dbReference>
<evidence type="ECO:0000259" key="2">
    <source>
        <dbReference type="Pfam" id="PF07670"/>
    </source>
</evidence>
<dbReference type="GeneID" id="71515809"/>
<feature type="transmembrane region" description="Helical" evidence="1">
    <location>
        <begin position="400"/>
        <end position="421"/>
    </location>
</feature>
<dbReference type="Pfam" id="PF07670">
    <property type="entry name" value="Gate"/>
    <property type="match status" value="1"/>
</dbReference>
<gene>
    <name evidence="3" type="ORF">BME96_15455</name>
</gene>